<evidence type="ECO:0000313" key="2">
    <source>
        <dbReference type="EMBL" id="KAJ9139506.1"/>
    </source>
</evidence>
<feature type="signal peptide" evidence="1">
    <location>
        <begin position="1"/>
        <end position="17"/>
    </location>
</feature>
<gene>
    <name evidence="2" type="ORF">NKR19_g7422</name>
</gene>
<comment type="caution">
    <text evidence="2">The sequence shown here is derived from an EMBL/GenBank/DDBJ whole genome shotgun (WGS) entry which is preliminary data.</text>
</comment>
<feature type="chain" id="PRO_5041202557" description="EGF-like domain-containing protein" evidence="1">
    <location>
        <begin position="18"/>
        <end position="294"/>
    </location>
</feature>
<evidence type="ECO:0008006" key="4">
    <source>
        <dbReference type="Google" id="ProtNLM"/>
    </source>
</evidence>
<accession>A0AA38VD80</accession>
<evidence type="ECO:0000256" key="1">
    <source>
        <dbReference type="SAM" id="SignalP"/>
    </source>
</evidence>
<dbReference type="Proteomes" id="UP001174691">
    <property type="component" value="Unassembled WGS sequence"/>
</dbReference>
<name>A0AA38VD80_9PEZI</name>
<dbReference type="EMBL" id="JANBVN010000129">
    <property type="protein sequence ID" value="KAJ9139506.1"/>
    <property type="molecule type" value="Genomic_DNA"/>
</dbReference>
<reference evidence="2" key="1">
    <citation type="submission" date="2022-07" db="EMBL/GenBank/DDBJ databases">
        <title>Fungi with potential for degradation of polypropylene.</title>
        <authorList>
            <person name="Gostincar C."/>
        </authorList>
    </citation>
    <scope>NUCLEOTIDE SEQUENCE</scope>
    <source>
        <strain evidence="2">EXF-13287</strain>
    </source>
</reference>
<keyword evidence="3" id="KW-1185">Reference proteome</keyword>
<dbReference type="AlphaFoldDB" id="A0AA38VD80"/>
<evidence type="ECO:0000313" key="3">
    <source>
        <dbReference type="Proteomes" id="UP001174691"/>
    </source>
</evidence>
<organism evidence="2 3">
    <name type="scientific">Coniochaeta hoffmannii</name>
    <dbReference type="NCBI Taxonomy" id="91930"/>
    <lineage>
        <taxon>Eukaryota</taxon>
        <taxon>Fungi</taxon>
        <taxon>Dikarya</taxon>
        <taxon>Ascomycota</taxon>
        <taxon>Pezizomycotina</taxon>
        <taxon>Sordariomycetes</taxon>
        <taxon>Sordariomycetidae</taxon>
        <taxon>Coniochaetales</taxon>
        <taxon>Coniochaetaceae</taxon>
        <taxon>Coniochaeta</taxon>
    </lineage>
</organism>
<proteinExistence type="predicted"/>
<protein>
    <recommendedName>
        <fullName evidence="4">EGF-like domain-containing protein</fullName>
    </recommendedName>
</protein>
<keyword evidence="1" id="KW-0732">Signal</keyword>
<sequence>MRFTLIKLLAVVGLASSSLVKLEKRACQANNCIRAVTGTASPPPFASRRADCSSFMLRTVTPAVVTSYTTTTAVTPETSTSVYTTTIVVETTLTSTVSLIVKRGATLPDDSCRNPEVAGVLRRQVTHTPTAVPAYASPCAGTAEYSSACSCWGITATTTTLVASTITSTSTSSTTSTTISLSSTTGTLTSTALATTTTTSSSIPTCAPRGTCGTLGQPCAGGSCYCDPGVDGGAYCDSYDVSCADYLTLPPCSSNADCGAQERCITPNFCCASNPPRCLRVYRPGPGGTCAGAF</sequence>